<dbReference type="GO" id="GO:0016020">
    <property type="term" value="C:membrane"/>
    <property type="evidence" value="ECO:0007669"/>
    <property type="project" value="UniProtKB-SubCell"/>
</dbReference>
<feature type="transmembrane region" description="Helical" evidence="7">
    <location>
        <begin position="43"/>
        <end position="66"/>
    </location>
</feature>
<dbReference type="PANTHER" id="PTHR33048">
    <property type="entry name" value="PTH11-LIKE INTEGRAL MEMBRANE PROTEIN (AFU_ORTHOLOGUE AFUA_5G11245)"/>
    <property type="match status" value="1"/>
</dbReference>
<comment type="similarity">
    <text evidence="5">Belongs to the SAT4 family.</text>
</comment>
<protein>
    <recommendedName>
        <fullName evidence="8">Rhodopsin domain-containing protein</fullName>
    </recommendedName>
</protein>
<evidence type="ECO:0000256" key="5">
    <source>
        <dbReference type="ARBA" id="ARBA00038359"/>
    </source>
</evidence>
<evidence type="ECO:0000256" key="3">
    <source>
        <dbReference type="ARBA" id="ARBA00022989"/>
    </source>
</evidence>
<evidence type="ECO:0000259" key="8">
    <source>
        <dbReference type="Pfam" id="PF20684"/>
    </source>
</evidence>
<evidence type="ECO:0000313" key="9">
    <source>
        <dbReference type="EMBL" id="POS78206.1"/>
    </source>
</evidence>
<feature type="compositionally biased region" description="Polar residues" evidence="6">
    <location>
        <begin position="310"/>
        <end position="320"/>
    </location>
</feature>
<evidence type="ECO:0000256" key="7">
    <source>
        <dbReference type="SAM" id="Phobius"/>
    </source>
</evidence>
<keyword evidence="3 7" id="KW-1133">Transmembrane helix</keyword>
<keyword evidence="4 7" id="KW-0472">Membrane</keyword>
<organism evidence="9 10">
    <name type="scientific">Diaporthe helianthi</name>
    <dbReference type="NCBI Taxonomy" id="158607"/>
    <lineage>
        <taxon>Eukaryota</taxon>
        <taxon>Fungi</taxon>
        <taxon>Dikarya</taxon>
        <taxon>Ascomycota</taxon>
        <taxon>Pezizomycotina</taxon>
        <taxon>Sordariomycetes</taxon>
        <taxon>Sordariomycetidae</taxon>
        <taxon>Diaporthales</taxon>
        <taxon>Diaporthaceae</taxon>
        <taxon>Diaporthe</taxon>
    </lineage>
</organism>
<feature type="transmembrane region" description="Helical" evidence="7">
    <location>
        <begin position="12"/>
        <end position="31"/>
    </location>
</feature>
<sequence length="371" mass="41544">MAFTYNPLVEMWTLYAVGSLLIFVRVATRWRMVGIQGFKPDDYLIWFSWIVYSVMSVAAHVCGVHADLHTLSLEQRRTMTEEEAAPYVWVTQWFCAGVATYIVFIWSLKFNMLFFYQRVVDGLAADKFIKPSFALVSCTFISIIGILFASCRPYYRMWVVYPDQGANCEPQAELYMLPALIMNIFTDLCIMAIPAPAILTVRTTTQRKISLVIIFSAGIFVMIAAILRVSMVLVGGDGGTAAIWSCREDFVAICVGQAPILRPLFTRRFWTGEMSHTSKNKSSIPIQSNDAFEMSASRKGTIHGSRSKKGNTVNIFSTQGRDSDEDSTDRIIDNGAIVVDTWIGVETETTASRQGESVNHSSSFRDAKQVV</sequence>
<feature type="region of interest" description="Disordered" evidence="6">
    <location>
        <begin position="299"/>
        <end position="328"/>
    </location>
</feature>
<dbReference type="EMBL" id="MAVT02000204">
    <property type="protein sequence ID" value="POS78206.1"/>
    <property type="molecule type" value="Genomic_DNA"/>
</dbReference>
<evidence type="ECO:0000256" key="1">
    <source>
        <dbReference type="ARBA" id="ARBA00004141"/>
    </source>
</evidence>
<feature type="domain" description="Rhodopsin" evidence="8">
    <location>
        <begin position="25"/>
        <end position="267"/>
    </location>
</feature>
<feature type="transmembrane region" description="Helical" evidence="7">
    <location>
        <begin position="86"/>
        <end position="108"/>
    </location>
</feature>
<comment type="subcellular location">
    <subcellularLocation>
        <location evidence="1">Membrane</location>
        <topology evidence="1">Multi-pass membrane protein</topology>
    </subcellularLocation>
</comment>
<dbReference type="PANTHER" id="PTHR33048:SF2">
    <property type="entry name" value="SRPK"/>
    <property type="match status" value="1"/>
</dbReference>
<feature type="compositionally biased region" description="Polar residues" evidence="6">
    <location>
        <begin position="350"/>
        <end position="362"/>
    </location>
</feature>
<dbReference type="OrthoDB" id="4329349at2759"/>
<keyword evidence="2 7" id="KW-0812">Transmembrane</keyword>
<dbReference type="Proteomes" id="UP000094444">
    <property type="component" value="Unassembled WGS sequence"/>
</dbReference>
<gene>
    <name evidence="9" type="ORF">DHEL01_v203395</name>
</gene>
<comment type="caution">
    <text evidence="9">The sequence shown here is derived from an EMBL/GenBank/DDBJ whole genome shotgun (WGS) entry which is preliminary data.</text>
</comment>
<keyword evidence="10" id="KW-1185">Reference proteome</keyword>
<evidence type="ECO:0000256" key="2">
    <source>
        <dbReference type="ARBA" id="ARBA00022692"/>
    </source>
</evidence>
<evidence type="ECO:0000256" key="6">
    <source>
        <dbReference type="SAM" id="MobiDB-lite"/>
    </source>
</evidence>
<dbReference type="AlphaFoldDB" id="A0A2P5I6T3"/>
<feature type="transmembrane region" description="Helical" evidence="7">
    <location>
        <begin position="133"/>
        <end position="155"/>
    </location>
</feature>
<dbReference type="InParanoid" id="A0A2P5I6T3"/>
<evidence type="ECO:0000256" key="4">
    <source>
        <dbReference type="ARBA" id="ARBA00023136"/>
    </source>
</evidence>
<dbReference type="Pfam" id="PF20684">
    <property type="entry name" value="Fung_rhodopsin"/>
    <property type="match status" value="1"/>
</dbReference>
<name>A0A2P5I6T3_DIAHE</name>
<feature type="transmembrane region" description="Helical" evidence="7">
    <location>
        <begin position="211"/>
        <end position="236"/>
    </location>
</feature>
<dbReference type="InterPro" id="IPR052337">
    <property type="entry name" value="SAT4-like"/>
</dbReference>
<accession>A0A2P5I6T3</accession>
<dbReference type="STRING" id="158607.A0A2P5I6T3"/>
<proteinExistence type="inferred from homology"/>
<reference evidence="9" key="1">
    <citation type="submission" date="2017-09" db="EMBL/GenBank/DDBJ databases">
        <title>Polyketide synthases of a Diaporthe helianthi virulent isolate.</title>
        <authorList>
            <person name="Baroncelli R."/>
        </authorList>
    </citation>
    <scope>NUCLEOTIDE SEQUENCE [LARGE SCALE GENOMIC DNA]</scope>
    <source>
        <strain evidence="9">7/96</strain>
    </source>
</reference>
<feature type="region of interest" description="Disordered" evidence="6">
    <location>
        <begin position="350"/>
        <end position="371"/>
    </location>
</feature>
<evidence type="ECO:0000313" key="10">
    <source>
        <dbReference type="Proteomes" id="UP000094444"/>
    </source>
</evidence>
<dbReference type="InterPro" id="IPR049326">
    <property type="entry name" value="Rhodopsin_dom_fungi"/>
</dbReference>